<name>H1S5E0_9BURK</name>
<protein>
    <submittedName>
        <fullName evidence="1">Uncharacterized protein</fullName>
    </submittedName>
</protein>
<organism evidence="1 2">
    <name type="scientific">Cupriavidus basilensis OR16</name>
    <dbReference type="NCBI Taxonomy" id="1127483"/>
    <lineage>
        <taxon>Bacteria</taxon>
        <taxon>Pseudomonadati</taxon>
        <taxon>Pseudomonadota</taxon>
        <taxon>Betaproteobacteria</taxon>
        <taxon>Burkholderiales</taxon>
        <taxon>Burkholderiaceae</taxon>
        <taxon>Cupriavidus</taxon>
    </lineage>
</organism>
<evidence type="ECO:0000313" key="2">
    <source>
        <dbReference type="Proteomes" id="UP000005808"/>
    </source>
</evidence>
<sequence length="74" mass="8021">MHAKPFSQQLNIIMNGLQVQRSVLFGSPTLLSPAVTDVAGELRRAAQEIEILAIDLLAQQRAEANGHRATLGDE</sequence>
<dbReference type="AlphaFoldDB" id="H1S5E0"/>
<evidence type="ECO:0000313" key="1">
    <source>
        <dbReference type="EMBL" id="EHP42307.1"/>
    </source>
</evidence>
<comment type="caution">
    <text evidence="1">The sequence shown here is derived from an EMBL/GenBank/DDBJ whole genome shotgun (WGS) entry which is preliminary data.</text>
</comment>
<dbReference type="EMBL" id="AHJE01000036">
    <property type="protein sequence ID" value="EHP42307.1"/>
    <property type="molecule type" value="Genomic_DNA"/>
</dbReference>
<proteinExistence type="predicted"/>
<reference evidence="1 2" key="1">
    <citation type="journal article" date="2012" name="J. Bacteriol.">
        <title>De Novo Genome Project of Cupriavidus basilensis OR16.</title>
        <authorList>
            <person name="Cserhati M."/>
            <person name="Kriszt B."/>
            <person name="Szoboszlay S."/>
            <person name="Toth A."/>
            <person name="Szabo I."/>
            <person name="Tancsics A."/>
            <person name="Nagy I."/>
            <person name="Horvath B."/>
            <person name="Nagy I."/>
            <person name="Kukolya J."/>
        </authorList>
    </citation>
    <scope>NUCLEOTIDE SEQUENCE [LARGE SCALE GENOMIC DNA]</scope>
    <source>
        <strain evidence="1 2">OR16</strain>
    </source>
</reference>
<dbReference type="PATRIC" id="fig|1127483.3.peg.3069"/>
<dbReference type="Proteomes" id="UP000005808">
    <property type="component" value="Unassembled WGS sequence"/>
</dbReference>
<accession>H1S5E0</accession>
<gene>
    <name evidence="1" type="ORF">OR16_15299</name>
</gene>